<organism evidence="1 2">
    <name type="scientific">Methanosphaerula palustris (strain ATCC BAA-1556 / DSM 19958 / E1-9c)</name>
    <dbReference type="NCBI Taxonomy" id="521011"/>
    <lineage>
        <taxon>Archaea</taxon>
        <taxon>Methanobacteriati</taxon>
        <taxon>Methanobacteriota</taxon>
        <taxon>Stenosarchaea group</taxon>
        <taxon>Methanomicrobia</taxon>
        <taxon>Methanomicrobiales</taxon>
        <taxon>Methanoregulaceae</taxon>
        <taxon>Methanosphaerula</taxon>
    </lineage>
</organism>
<dbReference type="STRING" id="521011.Mpal_1587"/>
<dbReference type="RefSeq" id="WP_012618218.1">
    <property type="nucleotide sequence ID" value="NC_011832.1"/>
</dbReference>
<accession>B8GIT6</accession>
<sequence>MTSPFQNPIPPNPGWQRRLYRLSRPVTREDIDSFLGNEDLYVRETAAGPVNIIQKYGLLEIHALIGEKQVEVWFNPDKGAYPSEYLDALLASRFD</sequence>
<proteinExistence type="predicted"/>
<dbReference type="KEGG" id="mpl:Mpal_1587"/>
<dbReference type="OrthoDB" id="116780at2157"/>
<gene>
    <name evidence="1" type="ordered locus">Mpal_1587</name>
</gene>
<dbReference type="HOGENOM" id="CLU_2379401_0_0_2"/>
<dbReference type="AlphaFoldDB" id="B8GIT6"/>
<dbReference type="EMBL" id="CP001338">
    <property type="protein sequence ID" value="ACL16899.1"/>
    <property type="molecule type" value="Genomic_DNA"/>
</dbReference>
<protein>
    <submittedName>
        <fullName evidence="1">Uncharacterized protein</fullName>
    </submittedName>
</protein>
<dbReference type="GeneID" id="7272129"/>
<reference evidence="1 2" key="1">
    <citation type="journal article" date="2015" name="Genome Announc.">
        <title>Complete Genome Sequence of Methanosphaerula palustris E1-9CT, a Hydrogenotrophic Methanogen Isolated from a Minerotrophic Fen Peatland.</title>
        <authorList>
            <person name="Cadillo-Quiroz H."/>
            <person name="Browne P."/>
            <person name="Kyrpides N."/>
            <person name="Woyke T."/>
            <person name="Goodwin L."/>
            <person name="Detter C."/>
            <person name="Yavitt J.B."/>
            <person name="Zinder S.H."/>
        </authorList>
    </citation>
    <scope>NUCLEOTIDE SEQUENCE [LARGE SCALE GENOMIC DNA]</scope>
    <source>
        <strain evidence="2">ATCC BAA-1556 / DSM 19958 / E1-9c</strain>
    </source>
</reference>
<evidence type="ECO:0000313" key="1">
    <source>
        <dbReference type="EMBL" id="ACL16899.1"/>
    </source>
</evidence>
<keyword evidence="2" id="KW-1185">Reference proteome</keyword>
<name>B8GIT6_METPE</name>
<dbReference type="eggNOG" id="arCOG09470">
    <property type="taxonomic scope" value="Archaea"/>
</dbReference>
<dbReference type="Proteomes" id="UP000002457">
    <property type="component" value="Chromosome"/>
</dbReference>
<evidence type="ECO:0000313" key="2">
    <source>
        <dbReference type="Proteomes" id="UP000002457"/>
    </source>
</evidence>